<dbReference type="Gene3D" id="3.40.630.30">
    <property type="match status" value="1"/>
</dbReference>
<keyword evidence="5" id="KW-0012">Acyltransferase</keyword>
<evidence type="ECO:0000256" key="3">
    <source>
        <dbReference type="ARBA" id="ARBA00022649"/>
    </source>
</evidence>
<comment type="catalytic activity">
    <reaction evidence="6">
        <text>glycyl-tRNA(Gly) + acetyl-CoA = N-acetylglycyl-tRNA(Gly) + CoA + H(+)</text>
        <dbReference type="Rhea" id="RHEA:81867"/>
        <dbReference type="Rhea" id="RHEA-COMP:9683"/>
        <dbReference type="Rhea" id="RHEA-COMP:19766"/>
        <dbReference type="ChEBI" id="CHEBI:15378"/>
        <dbReference type="ChEBI" id="CHEBI:57287"/>
        <dbReference type="ChEBI" id="CHEBI:57288"/>
        <dbReference type="ChEBI" id="CHEBI:78522"/>
        <dbReference type="ChEBI" id="CHEBI:232036"/>
    </reaction>
</comment>
<sequence>MGEISAPVPLSADHQVEQFDCGVASLNDFLKKRAIKNEKQGASRTFVVCNDDQVIGYYSLATGSILHKDAPGKVRRNMPDPIPAMVLGRLAVDQSYKSFGLGKGLLKDAILRTVKAAQHAGIKVLLVHAISEEAKAFYEKNGFLISPLDPMLLMTTLPR</sequence>
<name>A0A4P9VNZ3_9GAMM</name>
<reference evidence="8 9" key="1">
    <citation type="submission" date="2017-04" db="EMBL/GenBank/DDBJ databases">
        <title>Draft genome sequence of Zooshikella ganghwensis VG4 isolated from Red Sea sediments.</title>
        <authorList>
            <person name="Rehman Z."/>
            <person name="Alam I."/>
            <person name="Kamau A."/>
            <person name="Bajic V."/>
            <person name="Leiknes T."/>
        </authorList>
    </citation>
    <scope>NUCLEOTIDE SEQUENCE [LARGE SCALE GENOMIC DNA]</scope>
    <source>
        <strain evidence="8 9">VG4</strain>
    </source>
</reference>
<dbReference type="Pfam" id="PF13508">
    <property type="entry name" value="Acetyltransf_7"/>
    <property type="match status" value="1"/>
</dbReference>
<keyword evidence="4 8" id="KW-0808">Transferase</keyword>
<comment type="caution">
    <text evidence="8">The sequence shown here is derived from an EMBL/GenBank/DDBJ whole genome shotgun (WGS) entry which is preliminary data.</text>
</comment>
<evidence type="ECO:0000256" key="5">
    <source>
        <dbReference type="ARBA" id="ARBA00023315"/>
    </source>
</evidence>
<dbReference type="RefSeq" id="WP_094786979.1">
    <property type="nucleotide sequence ID" value="NZ_NDXW01000001.1"/>
</dbReference>
<dbReference type="PANTHER" id="PTHR36449">
    <property type="entry name" value="ACETYLTRANSFERASE-RELATED"/>
    <property type="match status" value="1"/>
</dbReference>
<keyword evidence="9" id="KW-1185">Reference proteome</keyword>
<feature type="domain" description="N-acetyltransferase" evidence="7">
    <location>
        <begin position="2"/>
        <end position="159"/>
    </location>
</feature>
<evidence type="ECO:0000259" key="7">
    <source>
        <dbReference type="PROSITE" id="PS51186"/>
    </source>
</evidence>
<dbReference type="Proteomes" id="UP000257039">
    <property type="component" value="Unassembled WGS sequence"/>
</dbReference>
<evidence type="ECO:0000313" key="9">
    <source>
        <dbReference type="Proteomes" id="UP000257039"/>
    </source>
</evidence>
<dbReference type="EMBL" id="NDXW01000001">
    <property type="protein sequence ID" value="RDH43712.1"/>
    <property type="molecule type" value="Genomic_DNA"/>
</dbReference>
<evidence type="ECO:0000256" key="4">
    <source>
        <dbReference type="ARBA" id="ARBA00022679"/>
    </source>
</evidence>
<accession>A0A4P9VNZ3</accession>
<evidence type="ECO:0000256" key="1">
    <source>
        <dbReference type="ARBA" id="ARBA00009342"/>
    </source>
</evidence>
<dbReference type="CDD" id="cd04301">
    <property type="entry name" value="NAT_SF"/>
    <property type="match status" value="1"/>
</dbReference>
<evidence type="ECO:0000256" key="2">
    <source>
        <dbReference type="ARBA" id="ARBA00022491"/>
    </source>
</evidence>
<keyword evidence="3" id="KW-1277">Toxin-antitoxin system</keyword>
<dbReference type="GO" id="GO:0016747">
    <property type="term" value="F:acyltransferase activity, transferring groups other than amino-acyl groups"/>
    <property type="evidence" value="ECO:0007669"/>
    <property type="project" value="InterPro"/>
</dbReference>
<dbReference type="PROSITE" id="PS51186">
    <property type="entry name" value="GNAT"/>
    <property type="match status" value="1"/>
</dbReference>
<evidence type="ECO:0000313" key="8">
    <source>
        <dbReference type="EMBL" id="RDH43712.1"/>
    </source>
</evidence>
<proteinExistence type="inferred from homology"/>
<dbReference type="InterPro" id="IPR016181">
    <property type="entry name" value="Acyl_CoA_acyltransferase"/>
</dbReference>
<gene>
    <name evidence="8" type="ORF">B9G39_09815</name>
</gene>
<dbReference type="AlphaFoldDB" id="A0A4P9VNZ3"/>
<protein>
    <submittedName>
        <fullName evidence="8">N-acetyltransferase</fullName>
    </submittedName>
</protein>
<keyword evidence="2" id="KW-0678">Repressor</keyword>
<evidence type="ECO:0000256" key="6">
    <source>
        <dbReference type="ARBA" id="ARBA00049880"/>
    </source>
</evidence>
<organism evidence="8 9">
    <name type="scientific">Zooshikella ganghwensis</name>
    <dbReference type="NCBI Taxonomy" id="202772"/>
    <lineage>
        <taxon>Bacteria</taxon>
        <taxon>Pseudomonadati</taxon>
        <taxon>Pseudomonadota</taxon>
        <taxon>Gammaproteobacteria</taxon>
        <taxon>Oceanospirillales</taxon>
        <taxon>Zooshikellaceae</taxon>
        <taxon>Zooshikella</taxon>
    </lineage>
</organism>
<comment type="similarity">
    <text evidence="1">Belongs to the acetyltransferase family. GNAT subfamily.</text>
</comment>
<dbReference type="SUPFAM" id="SSF55729">
    <property type="entry name" value="Acyl-CoA N-acyltransferases (Nat)"/>
    <property type="match status" value="1"/>
</dbReference>
<dbReference type="InterPro" id="IPR000182">
    <property type="entry name" value="GNAT_dom"/>
</dbReference>
<dbReference type="PANTHER" id="PTHR36449:SF1">
    <property type="entry name" value="ACETYLTRANSFERASE"/>
    <property type="match status" value="1"/>
</dbReference>